<dbReference type="GO" id="GO:0003700">
    <property type="term" value="F:DNA-binding transcription factor activity"/>
    <property type="evidence" value="ECO:0007669"/>
    <property type="project" value="UniProtKB-UniRule"/>
</dbReference>
<comment type="function">
    <text evidence="9">Regulates arginine biosynthesis genes.</text>
</comment>
<dbReference type="AlphaFoldDB" id="A0A841H0Z9"/>
<feature type="domain" description="Arginine repressor DNA-binding" evidence="10">
    <location>
        <begin position="4"/>
        <end position="65"/>
    </location>
</feature>
<dbReference type="GO" id="GO:1900079">
    <property type="term" value="P:regulation of arginine biosynthetic process"/>
    <property type="evidence" value="ECO:0007669"/>
    <property type="project" value="UniProtKB-UniRule"/>
</dbReference>
<dbReference type="InterPro" id="IPR036251">
    <property type="entry name" value="Arg_repress_C_sf"/>
</dbReference>
<keyword evidence="6 9" id="KW-0805">Transcription regulation</keyword>
<evidence type="ECO:0000256" key="4">
    <source>
        <dbReference type="ARBA" id="ARBA00021148"/>
    </source>
</evidence>
<keyword evidence="13" id="KW-1185">Reference proteome</keyword>
<evidence type="ECO:0000256" key="8">
    <source>
        <dbReference type="ARBA" id="ARBA00023163"/>
    </source>
</evidence>
<dbReference type="SUPFAM" id="SSF55252">
    <property type="entry name" value="C-terminal domain of arginine repressor"/>
    <property type="match status" value="1"/>
</dbReference>
<dbReference type="HAMAP" id="MF_00173">
    <property type="entry name" value="Arg_repressor"/>
    <property type="match status" value="1"/>
</dbReference>
<keyword evidence="7 9" id="KW-0238">DNA-binding</keyword>
<dbReference type="Gene3D" id="1.10.10.10">
    <property type="entry name" value="Winged helix-like DNA-binding domain superfamily/Winged helix DNA-binding domain"/>
    <property type="match status" value="1"/>
</dbReference>
<dbReference type="UniPathway" id="UPA00068"/>
<proteinExistence type="inferred from homology"/>
<dbReference type="InterPro" id="IPR020899">
    <property type="entry name" value="Arg_repress_C"/>
</dbReference>
<reference evidence="12 13" key="1">
    <citation type="submission" date="2020-08" db="EMBL/GenBank/DDBJ databases">
        <title>Genomic Encyclopedia of Type Strains, Phase IV (KMG-IV): sequencing the most valuable type-strain genomes for metagenomic binning, comparative biology and taxonomic classification.</title>
        <authorList>
            <person name="Goeker M."/>
        </authorList>
    </citation>
    <scope>NUCLEOTIDE SEQUENCE [LARGE SCALE GENOMIC DNA]</scope>
    <source>
        <strain evidence="12 13">DSM 29007</strain>
    </source>
</reference>
<evidence type="ECO:0000256" key="9">
    <source>
        <dbReference type="HAMAP-Rule" id="MF_00173"/>
    </source>
</evidence>
<dbReference type="GO" id="GO:0006526">
    <property type="term" value="P:L-arginine biosynthetic process"/>
    <property type="evidence" value="ECO:0007669"/>
    <property type="project" value="UniProtKB-UniPathway"/>
</dbReference>
<dbReference type="InterPro" id="IPR020900">
    <property type="entry name" value="Arg_repress_DNA-bd"/>
</dbReference>
<evidence type="ECO:0000313" key="12">
    <source>
        <dbReference type="EMBL" id="MBB6071751.1"/>
    </source>
</evidence>
<keyword evidence="9" id="KW-0678">Repressor</keyword>
<dbReference type="EMBL" id="JACHIA010000010">
    <property type="protein sequence ID" value="MBB6071751.1"/>
    <property type="molecule type" value="Genomic_DNA"/>
</dbReference>
<dbReference type="GO" id="GO:0003677">
    <property type="term" value="F:DNA binding"/>
    <property type="evidence" value="ECO:0007669"/>
    <property type="project" value="UniProtKB-KW"/>
</dbReference>
<comment type="caution">
    <text evidence="12">The sequence shown here is derived from an EMBL/GenBank/DDBJ whole genome shotgun (WGS) entry which is preliminary data.</text>
</comment>
<dbReference type="SUPFAM" id="SSF46785">
    <property type="entry name" value="Winged helix' DNA-binding domain"/>
    <property type="match status" value="1"/>
</dbReference>
<dbReference type="RefSeq" id="WP_205761226.1">
    <property type="nucleotide sequence ID" value="NZ_JABDTL010000001.1"/>
</dbReference>
<evidence type="ECO:0000256" key="6">
    <source>
        <dbReference type="ARBA" id="ARBA00023015"/>
    </source>
</evidence>
<dbReference type="Pfam" id="PF02863">
    <property type="entry name" value="Arg_repressor_C"/>
    <property type="match status" value="1"/>
</dbReference>
<keyword evidence="8 9" id="KW-0804">Transcription</keyword>
<dbReference type="GO" id="GO:0034618">
    <property type="term" value="F:arginine binding"/>
    <property type="evidence" value="ECO:0007669"/>
    <property type="project" value="InterPro"/>
</dbReference>
<comment type="similarity">
    <text evidence="3 9">Belongs to the ArgR family.</text>
</comment>
<evidence type="ECO:0000256" key="3">
    <source>
        <dbReference type="ARBA" id="ARBA00008316"/>
    </source>
</evidence>
<dbReference type="GO" id="GO:0005737">
    <property type="term" value="C:cytoplasm"/>
    <property type="evidence" value="ECO:0007669"/>
    <property type="project" value="UniProtKB-SubCell"/>
</dbReference>
<name>A0A841H0Z9_9BACT</name>
<dbReference type="PANTHER" id="PTHR34471:SF1">
    <property type="entry name" value="ARGININE REPRESSOR"/>
    <property type="match status" value="1"/>
</dbReference>
<protein>
    <recommendedName>
        <fullName evidence="4 9">Arginine repressor</fullName>
    </recommendedName>
</protein>
<evidence type="ECO:0000256" key="5">
    <source>
        <dbReference type="ARBA" id="ARBA00022490"/>
    </source>
</evidence>
<sequence>MKLPRHAAILEIVRTHRVPSQEALRELLAARGIEVAQATLSRDIRNLGLVKTPDEHGGSGYVVPAGGPDVGPTLSRLLPALYVGADGVGNLLVLKTLVGGAQPIAVAIDAEGWSEIVGTIGGDDTILIVLRSPDHRDVIVSRIEAIADRRTDSG</sequence>
<evidence type="ECO:0000313" key="13">
    <source>
        <dbReference type="Proteomes" id="UP000582837"/>
    </source>
</evidence>
<dbReference type="PANTHER" id="PTHR34471">
    <property type="entry name" value="ARGININE REPRESSOR"/>
    <property type="match status" value="1"/>
</dbReference>
<evidence type="ECO:0000256" key="7">
    <source>
        <dbReference type="ARBA" id="ARBA00023125"/>
    </source>
</evidence>
<keyword evidence="9" id="KW-0028">Amino-acid biosynthesis</keyword>
<dbReference type="InterPro" id="IPR001669">
    <property type="entry name" value="Arg_repress"/>
</dbReference>
<comment type="pathway">
    <text evidence="2 9">Amino-acid biosynthesis; L-arginine biosynthesis [regulation].</text>
</comment>
<dbReference type="Proteomes" id="UP000582837">
    <property type="component" value="Unassembled WGS sequence"/>
</dbReference>
<accession>A0A841H0Z9</accession>
<organism evidence="12 13">
    <name type="scientific">Longimicrobium terrae</name>
    <dbReference type="NCBI Taxonomy" id="1639882"/>
    <lineage>
        <taxon>Bacteria</taxon>
        <taxon>Pseudomonadati</taxon>
        <taxon>Gemmatimonadota</taxon>
        <taxon>Longimicrobiia</taxon>
        <taxon>Longimicrobiales</taxon>
        <taxon>Longimicrobiaceae</taxon>
        <taxon>Longimicrobium</taxon>
    </lineage>
</organism>
<dbReference type="GO" id="GO:0051259">
    <property type="term" value="P:protein complex oligomerization"/>
    <property type="evidence" value="ECO:0007669"/>
    <property type="project" value="InterPro"/>
</dbReference>
<evidence type="ECO:0000256" key="1">
    <source>
        <dbReference type="ARBA" id="ARBA00004496"/>
    </source>
</evidence>
<dbReference type="InterPro" id="IPR036388">
    <property type="entry name" value="WH-like_DNA-bd_sf"/>
</dbReference>
<comment type="subcellular location">
    <subcellularLocation>
        <location evidence="1 9">Cytoplasm</location>
    </subcellularLocation>
</comment>
<dbReference type="InterPro" id="IPR036390">
    <property type="entry name" value="WH_DNA-bd_sf"/>
</dbReference>
<keyword evidence="9" id="KW-0055">Arginine biosynthesis</keyword>
<keyword evidence="5 9" id="KW-0963">Cytoplasm</keyword>
<dbReference type="PRINTS" id="PR01467">
    <property type="entry name" value="ARGREPRESSOR"/>
</dbReference>
<evidence type="ECO:0000256" key="2">
    <source>
        <dbReference type="ARBA" id="ARBA00005040"/>
    </source>
</evidence>
<dbReference type="Pfam" id="PF01316">
    <property type="entry name" value="Arg_repressor"/>
    <property type="match status" value="1"/>
</dbReference>
<evidence type="ECO:0000259" key="11">
    <source>
        <dbReference type="Pfam" id="PF02863"/>
    </source>
</evidence>
<evidence type="ECO:0000259" key="10">
    <source>
        <dbReference type="Pfam" id="PF01316"/>
    </source>
</evidence>
<dbReference type="Gene3D" id="3.30.1360.40">
    <property type="match status" value="1"/>
</dbReference>
<feature type="domain" description="Arginine repressor C-terminal" evidence="11">
    <location>
        <begin position="81"/>
        <end position="144"/>
    </location>
</feature>
<gene>
    <name evidence="9" type="primary">argR</name>
    <name evidence="12" type="ORF">HNQ61_003390</name>
</gene>